<evidence type="ECO:0008006" key="4">
    <source>
        <dbReference type="Google" id="ProtNLM"/>
    </source>
</evidence>
<name>A0A4Y2HIS2_ARAVE</name>
<evidence type="ECO:0000256" key="1">
    <source>
        <dbReference type="SAM" id="SignalP"/>
    </source>
</evidence>
<keyword evidence="1" id="KW-0732">Signal</keyword>
<accession>A0A4Y2HIS2</accession>
<keyword evidence="3" id="KW-1185">Reference proteome</keyword>
<proteinExistence type="predicted"/>
<sequence>MYWEWIKMMMLVNAWVDIANSVPILVSSDDVEIIEHVLGREKDDDDEQMTKMVRGVRKLLGKKQAKGFHEICRELLIYVSI</sequence>
<dbReference type="Proteomes" id="UP000499080">
    <property type="component" value="Unassembled WGS sequence"/>
</dbReference>
<gene>
    <name evidence="2" type="ORF">AVEN_211833_1</name>
</gene>
<evidence type="ECO:0000313" key="2">
    <source>
        <dbReference type="EMBL" id="GBM64913.1"/>
    </source>
</evidence>
<comment type="caution">
    <text evidence="2">The sequence shown here is derived from an EMBL/GenBank/DDBJ whole genome shotgun (WGS) entry which is preliminary data.</text>
</comment>
<feature type="chain" id="PRO_5021369750" description="CARD domain-containing protein" evidence="1">
    <location>
        <begin position="22"/>
        <end position="81"/>
    </location>
</feature>
<evidence type="ECO:0000313" key="3">
    <source>
        <dbReference type="Proteomes" id="UP000499080"/>
    </source>
</evidence>
<reference evidence="2 3" key="1">
    <citation type="journal article" date="2019" name="Sci. Rep.">
        <title>Orb-weaving spider Araneus ventricosus genome elucidates the spidroin gene catalogue.</title>
        <authorList>
            <person name="Kono N."/>
            <person name="Nakamura H."/>
            <person name="Ohtoshi R."/>
            <person name="Moran D.A.P."/>
            <person name="Shinohara A."/>
            <person name="Yoshida Y."/>
            <person name="Fujiwara M."/>
            <person name="Mori M."/>
            <person name="Tomita M."/>
            <person name="Arakawa K."/>
        </authorList>
    </citation>
    <scope>NUCLEOTIDE SEQUENCE [LARGE SCALE GENOMIC DNA]</scope>
</reference>
<organism evidence="2 3">
    <name type="scientific">Araneus ventricosus</name>
    <name type="common">Orbweaver spider</name>
    <name type="synonym">Epeira ventricosa</name>
    <dbReference type="NCBI Taxonomy" id="182803"/>
    <lineage>
        <taxon>Eukaryota</taxon>
        <taxon>Metazoa</taxon>
        <taxon>Ecdysozoa</taxon>
        <taxon>Arthropoda</taxon>
        <taxon>Chelicerata</taxon>
        <taxon>Arachnida</taxon>
        <taxon>Araneae</taxon>
        <taxon>Araneomorphae</taxon>
        <taxon>Entelegynae</taxon>
        <taxon>Araneoidea</taxon>
        <taxon>Araneidae</taxon>
        <taxon>Araneus</taxon>
    </lineage>
</organism>
<feature type="signal peptide" evidence="1">
    <location>
        <begin position="1"/>
        <end position="21"/>
    </location>
</feature>
<protein>
    <recommendedName>
        <fullName evidence="4">CARD domain-containing protein</fullName>
    </recommendedName>
</protein>
<dbReference type="EMBL" id="BGPR01001951">
    <property type="protein sequence ID" value="GBM64913.1"/>
    <property type="molecule type" value="Genomic_DNA"/>
</dbReference>
<dbReference type="AlphaFoldDB" id="A0A4Y2HIS2"/>